<dbReference type="OrthoDB" id="294879at2759"/>
<sequence>MSFCQEPKVDCQYLKSVLKNLNNRLNTLENANQNQEQINIEVLDKINKQLVIPKLKLNKIQMGIIENNIPQKKVLVTFGNKENFRTENSDFIGDKIDQTILTMNQHSPHQINQNTPQSNVINQQFQFTQWKDNKLNNIYKQQPQLKLVKQESNLIHPIFSKKNSDQQSQEGKFYTRNNSIQSTPVKQIAYHSSMGTTPLRRKNSKKTGDLFINSLQIDDMMQNQSKFLKYFQQNYGSFKKGNIQDNSTINQQRRTSLKFQNRITLTDAQMIKI</sequence>
<proteinExistence type="predicted"/>
<gene>
    <name evidence="2" type="ORF">PSON_ATCC_30995.1.T0740151</name>
</gene>
<dbReference type="Proteomes" id="UP000692954">
    <property type="component" value="Unassembled WGS sequence"/>
</dbReference>
<keyword evidence="3" id="KW-1185">Reference proteome</keyword>
<reference evidence="2" key="1">
    <citation type="submission" date="2021-01" db="EMBL/GenBank/DDBJ databases">
        <authorList>
            <consortium name="Genoscope - CEA"/>
            <person name="William W."/>
        </authorList>
    </citation>
    <scope>NUCLEOTIDE SEQUENCE</scope>
</reference>
<name>A0A8S1PBY8_9CILI</name>
<evidence type="ECO:0000256" key="1">
    <source>
        <dbReference type="SAM" id="Coils"/>
    </source>
</evidence>
<accession>A0A8S1PBY8</accession>
<keyword evidence="1" id="KW-0175">Coiled coil</keyword>
<evidence type="ECO:0000313" key="2">
    <source>
        <dbReference type="EMBL" id="CAD8100660.1"/>
    </source>
</evidence>
<protein>
    <submittedName>
        <fullName evidence="2">Uncharacterized protein</fullName>
    </submittedName>
</protein>
<feature type="coiled-coil region" evidence="1">
    <location>
        <begin position="11"/>
        <end position="45"/>
    </location>
</feature>
<organism evidence="2 3">
    <name type="scientific">Paramecium sonneborni</name>
    <dbReference type="NCBI Taxonomy" id="65129"/>
    <lineage>
        <taxon>Eukaryota</taxon>
        <taxon>Sar</taxon>
        <taxon>Alveolata</taxon>
        <taxon>Ciliophora</taxon>
        <taxon>Intramacronucleata</taxon>
        <taxon>Oligohymenophorea</taxon>
        <taxon>Peniculida</taxon>
        <taxon>Parameciidae</taxon>
        <taxon>Paramecium</taxon>
    </lineage>
</organism>
<comment type="caution">
    <text evidence="2">The sequence shown here is derived from an EMBL/GenBank/DDBJ whole genome shotgun (WGS) entry which is preliminary data.</text>
</comment>
<evidence type="ECO:0000313" key="3">
    <source>
        <dbReference type="Proteomes" id="UP000692954"/>
    </source>
</evidence>
<dbReference type="EMBL" id="CAJJDN010000074">
    <property type="protein sequence ID" value="CAD8100660.1"/>
    <property type="molecule type" value="Genomic_DNA"/>
</dbReference>
<dbReference type="AlphaFoldDB" id="A0A8S1PBY8"/>